<dbReference type="SUPFAM" id="SSF58038">
    <property type="entry name" value="SNARE fusion complex"/>
    <property type="match status" value="1"/>
</dbReference>
<evidence type="ECO:0000313" key="16">
    <source>
        <dbReference type="RefSeq" id="XP_022321541.1"/>
    </source>
</evidence>
<keyword evidence="2" id="KW-0813">Transport</keyword>
<evidence type="ECO:0000256" key="3">
    <source>
        <dbReference type="ARBA" id="ARBA00022692"/>
    </source>
</evidence>
<feature type="region of interest" description="Disordered" evidence="12">
    <location>
        <begin position="1"/>
        <end position="24"/>
    </location>
</feature>
<name>A0A8B8D3Z8_CRAVI</name>
<keyword evidence="4" id="KW-0653">Protein transport</keyword>
<dbReference type="Proteomes" id="UP000694844">
    <property type="component" value="Chromosome 3"/>
</dbReference>
<dbReference type="GO" id="GO:0015031">
    <property type="term" value="P:protein transport"/>
    <property type="evidence" value="ECO:0007669"/>
    <property type="project" value="UniProtKB-KW"/>
</dbReference>
<evidence type="ECO:0000256" key="2">
    <source>
        <dbReference type="ARBA" id="ARBA00022448"/>
    </source>
</evidence>
<dbReference type="CDD" id="cd15853">
    <property type="entry name" value="SNARE_Bet1"/>
    <property type="match status" value="1"/>
</dbReference>
<evidence type="ECO:0000256" key="9">
    <source>
        <dbReference type="ARBA" id="ARBA00037250"/>
    </source>
</evidence>
<dbReference type="InterPro" id="IPR039899">
    <property type="entry name" value="BET1_SNARE"/>
</dbReference>
<organism evidence="15 16">
    <name type="scientific">Crassostrea virginica</name>
    <name type="common">Eastern oyster</name>
    <dbReference type="NCBI Taxonomy" id="6565"/>
    <lineage>
        <taxon>Eukaryota</taxon>
        <taxon>Metazoa</taxon>
        <taxon>Spiralia</taxon>
        <taxon>Lophotrochozoa</taxon>
        <taxon>Mollusca</taxon>
        <taxon>Bivalvia</taxon>
        <taxon>Autobranchia</taxon>
        <taxon>Pteriomorphia</taxon>
        <taxon>Ostreida</taxon>
        <taxon>Ostreoidea</taxon>
        <taxon>Ostreidae</taxon>
        <taxon>Crassostrea</taxon>
    </lineage>
</organism>
<gene>
    <name evidence="16" type="primary">LOC111123491</name>
</gene>
<reference evidence="16" key="1">
    <citation type="submission" date="2025-08" db="UniProtKB">
        <authorList>
            <consortium name="RefSeq"/>
        </authorList>
    </citation>
    <scope>IDENTIFICATION</scope>
    <source>
        <tissue evidence="16">Whole sample</tissue>
    </source>
</reference>
<evidence type="ECO:0000313" key="15">
    <source>
        <dbReference type="Proteomes" id="UP000694844"/>
    </source>
</evidence>
<evidence type="ECO:0000256" key="5">
    <source>
        <dbReference type="ARBA" id="ARBA00022989"/>
    </source>
</evidence>
<dbReference type="RefSeq" id="XP_022321541.1">
    <property type="nucleotide sequence ID" value="XM_022465833.1"/>
</dbReference>
<dbReference type="OrthoDB" id="261831at2759"/>
<keyword evidence="3 13" id="KW-0812">Transmembrane</keyword>
<evidence type="ECO:0000256" key="8">
    <source>
        <dbReference type="ARBA" id="ARBA00023136"/>
    </source>
</evidence>
<comment type="subcellular location">
    <subcellularLocation>
        <location evidence="11">Endomembrane system</location>
        <topology evidence="11">Single-pass type IV membrane protein</topology>
    </subcellularLocation>
    <subcellularLocation>
        <location evidence="1">Golgi apparatus membrane</location>
        <topology evidence="1">Single-pass membrane protein</topology>
    </subcellularLocation>
</comment>
<dbReference type="AlphaFoldDB" id="A0A8B8D3Z8"/>
<keyword evidence="15" id="KW-1185">Reference proteome</keyword>
<protein>
    <recommendedName>
        <fullName evidence="10">BET1-like protein</fullName>
    </recommendedName>
</protein>
<feature type="transmembrane region" description="Helical" evidence="13">
    <location>
        <begin position="88"/>
        <end position="107"/>
    </location>
</feature>
<evidence type="ECO:0000256" key="11">
    <source>
        <dbReference type="ARBA" id="ARBA00046280"/>
    </source>
</evidence>
<dbReference type="FunFam" id="1.20.5.110:FF:000038">
    <property type="entry name" value="BET1-like protein isoform X2"/>
    <property type="match status" value="1"/>
</dbReference>
<keyword evidence="7" id="KW-0175">Coiled coil</keyword>
<dbReference type="InterPro" id="IPR000727">
    <property type="entry name" value="T_SNARE_dom"/>
</dbReference>
<proteinExistence type="predicted"/>
<dbReference type="GO" id="GO:0000139">
    <property type="term" value="C:Golgi membrane"/>
    <property type="evidence" value="ECO:0007669"/>
    <property type="project" value="UniProtKB-SubCell"/>
</dbReference>
<dbReference type="KEGG" id="cvn:111123491"/>
<evidence type="ECO:0000256" key="1">
    <source>
        <dbReference type="ARBA" id="ARBA00004194"/>
    </source>
</evidence>
<keyword evidence="6" id="KW-0333">Golgi apparatus</keyword>
<evidence type="ECO:0000256" key="6">
    <source>
        <dbReference type="ARBA" id="ARBA00023034"/>
    </source>
</evidence>
<dbReference type="Gene3D" id="1.20.5.110">
    <property type="match status" value="1"/>
</dbReference>
<keyword evidence="5 13" id="KW-1133">Transmembrane helix</keyword>
<feature type="domain" description="T-SNARE coiled-coil homology" evidence="14">
    <location>
        <begin position="16"/>
        <end position="78"/>
    </location>
</feature>
<accession>A0A8B8D3Z8</accession>
<evidence type="ECO:0000259" key="14">
    <source>
        <dbReference type="PROSITE" id="PS50192"/>
    </source>
</evidence>
<dbReference type="PROSITE" id="PS50192">
    <property type="entry name" value="T_SNARE"/>
    <property type="match status" value="1"/>
</dbReference>
<dbReference type="PANTHER" id="PTHR12791">
    <property type="entry name" value="GOLGI SNARE BET1-RELATED"/>
    <property type="match status" value="1"/>
</dbReference>
<sequence length="112" mass="12693">MADFRNNRNGMARTEEMLDSENQQRVDNLASKVSRLKNLALDIDDEAADSNRYLDSMGGDYESTQGLLGGSVHRLSHMVQANRGNRKLMCYLVLGLVLLFFVTYYLISRVSK</sequence>
<evidence type="ECO:0000256" key="10">
    <source>
        <dbReference type="ARBA" id="ARBA00039744"/>
    </source>
</evidence>
<keyword evidence="8 13" id="KW-0472">Membrane</keyword>
<evidence type="ECO:0000256" key="12">
    <source>
        <dbReference type="SAM" id="MobiDB-lite"/>
    </source>
</evidence>
<evidence type="ECO:0000256" key="13">
    <source>
        <dbReference type="SAM" id="Phobius"/>
    </source>
</evidence>
<dbReference type="GeneID" id="111123491"/>
<comment type="function">
    <text evidence="9">Vesicle SNARE required for targeting and fusion of retrograde transport vesicles with the Golgi complex. Required for the integrity of the Golgi complex.</text>
</comment>
<evidence type="ECO:0000256" key="4">
    <source>
        <dbReference type="ARBA" id="ARBA00022927"/>
    </source>
</evidence>
<evidence type="ECO:0000256" key="7">
    <source>
        <dbReference type="ARBA" id="ARBA00023054"/>
    </source>
</evidence>